<protein>
    <submittedName>
        <fullName evidence="3">Uncharacterized protein</fullName>
    </submittedName>
</protein>
<evidence type="ECO:0000313" key="4">
    <source>
        <dbReference type="Proteomes" id="UP000249393"/>
    </source>
</evidence>
<dbReference type="InterPro" id="IPR005604">
    <property type="entry name" value="Phage_T7_tail_fibre-like_N"/>
</dbReference>
<accession>A0A2W5VAX1</accession>
<dbReference type="Proteomes" id="UP000249393">
    <property type="component" value="Unassembled WGS sequence"/>
</dbReference>
<evidence type="ECO:0000313" key="3">
    <source>
        <dbReference type="EMBL" id="PZR35777.1"/>
    </source>
</evidence>
<feature type="domain" description="Tip attachment protein J central straight fiber" evidence="2">
    <location>
        <begin position="334"/>
        <end position="432"/>
    </location>
</feature>
<dbReference type="Pfam" id="PF03906">
    <property type="entry name" value="Phage_T7_tail"/>
    <property type="match status" value="1"/>
</dbReference>
<evidence type="ECO:0000259" key="1">
    <source>
        <dbReference type="Pfam" id="PF03906"/>
    </source>
</evidence>
<sequence>MYLTHVSYVAQVDQREFDVTFEYLAPDHVKVTANNSPVPYQWVNESRIRLVNPVGAGTAITIRRETPIDRALVSFQDGAVLTQEDLNKATRQVLFSQQEILDLYKSSLSEAQIRLGNNLGIVTDPAAVMDELAQMVLADELLADLKERLDDINLTADTLIAEQLRTHDLKMGVNVVRDELKVVKDATGTLASVVDLLVIQEPDGDSLVLREDKVFRGNGQSYAQAFEAIQTNIASTQASIVTLQEATIGPDGAVARLRQRLGVEDPSGAGFILNDNIVKLSGGTSLAQTVSGLTSRIGSAEAGIIANNTAISNETSARATAINGVIARVGQTEASITTLQQADTALGVKYGVALNVNGYVTGFLQNNNGSSGSFTVVANRFAIVDPNGGTPIVPFEVSGGVVRAPYIVAGDIFANTITANKIVDLSVGTTKIADNAVTNGASAFSSGYVTCAPGSSSTLQSVGMSTNGGRVQISLSYYLNPVTWAHNNSAASQVDLVTINLYRNGSLVQSVRGGVAMKMNEGNYLLPGGLQAVILNDSPPAGWNFYEVAASCATSASLSSGVLFQSRALNLLETKK</sequence>
<name>A0A2W5VAX1_9CAUL</name>
<dbReference type="EMBL" id="QFQZ01000012">
    <property type="protein sequence ID" value="PZR35777.1"/>
    <property type="molecule type" value="Genomic_DNA"/>
</dbReference>
<dbReference type="RefSeq" id="WP_304275211.1">
    <property type="nucleotide sequence ID" value="NZ_QFQZ01000012.1"/>
</dbReference>
<organism evidence="3 4">
    <name type="scientific">Caulobacter segnis</name>
    <dbReference type="NCBI Taxonomy" id="88688"/>
    <lineage>
        <taxon>Bacteria</taxon>
        <taxon>Pseudomonadati</taxon>
        <taxon>Pseudomonadota</taxon>
        <taxon>Alphaproteobacteria</taxon>
        <taxon>Caulobacterales</taxon>
        <taxon>Caulobacteraceae</taxon>
        <taxon>Caulobacter</taxon>
    </lineage>
</organism>
<feature type="domain" description="Bacteriophage T7 tail fibre protein-like N-terminal" evidence="1">
    <location>
        <begin position="4"/>
        <end position="108"/>
    </location>
</feature>
<proteinExistence type="predicted"/>
<dbReference type="Pfam" id="PF09327">
    <property type="entry name" value="Phage_Tail_Tip"/>
    <property type="match status" value="1"/>
</dbReference>
<dbReference type="AlphaFoldDB" id="A0A2W5VAX1"/>
<comment type="caution">
    <text evidence="3">The sequence shown here is derived from an EMBL/GenBank/DDBJ whole genome shotgun (WGS) entry which is preliminary data.</text>
</comment>
<reference evidence="3 4" key="1">
    <citation type="submission" date="2017-08" db="EMBL/GenBank/DDBJ databases">
        <title>Infants hospitalized years apart are colonized by the same room-sourced microbial strains.</title>
        <authorList>
            <person name="Brooks B."/>
            <person name="Olm M.R."/>
            <person name="Firek B.A."/>
            <person name="Baker R."/>
            <person name="Thomas B.C."/>
            <person name="Morowitz M.J."/>
            <person name="Banfield J.F."/>
        </authorList>
    </citation>
    <scope>NUCLEOTIDE SEQUENCE [LARGE SCALE GENOMIC DNA]</scope>
    <source>
        <strain evidence="3">S2_003_000_R2_4</strain>
    </source>
</reference>
<gene>
    <name evidence="3" type="ORF">DI526_05675</name>
</gene>
<evidence type="ECO:0000259" key="2">
    <source>
        <dbReference type="Pfam" id="PF09327"/>
    </source>
</evidence>
<dbReference type="InterPro" id="IPR015406">
    <property type="entry name" value="GpJ_CSF"/>
</dbReference>